<accession>A0A821LUN5</accession>
<evidence type="ECO:0000256" key="1">
    <source>
        <dbReference type="SAM" id="Coils"/>
    </source>
</evidence>
<keyword evidence="1" id="KW-0175">Coiled coil</keyword>
<organism evidence="2 3">
    <name type="scientific">Rotaria magnacalcarata</name>
    <dbReference type="NCBI Taxonomy" id="392030"/>
    <lineage>
        <taxon>Eukaryota</taxon>
        <taxon>Metazoa</taxon>
        <taxon>Spiralia</taxon>
        <taxon>Gnathifera</taxon>
        <taxon>Rotifera</taxon>
        <taxon>Eurotatoria</taxon>
        <taxon>Bdelloidea</taxon>
        <taxon>Philodinida</taxon>
        <taxon>Philodinidae</taxon>
        <taxon>Rotaria</taxon>
    </lineage>
</organism>
<protein>
    <submittedName>
        <fullName evidence="2">Uncharacterized protein</fullName>
    </submittedName>
</protein>
<evidence type="ECO:0000313" key="2">
    <source>
        <dbReference type="EMBL" id="CAF4755925.1"/>
    </source>
</evidence>
<keyword evidence="3" id="KW-1185">Reference proteome</keyword>
<dbReference type="AlphaFoldDB" id="A0A821LUN5"/>
<evidence type="ECO:0000313" key="3">
    <source>
        <dbReference type="Proteomes" id="UP000663866"/>
    </source>
</evidence>
<feature type="coiled-coil region" evidence="1">
    <location>
        <begin position="4"/>
        <end position="38"/>
    </location>
</feature>
<reference evidence="2" key="1">
    <citation type="submission" date="2021-02" db="EMBL/GenBank/DDBJ databases">
        <authorList>
            <person name="Nowell W R."/>
        </authorList>
    </citation>
    <scope>NUCLEOTIDE SEQUENCE</scope>
</reference>
<sequence length="44" mass="5202">SNDNMNLTNQIQAQEYLNKQLNERLAQNELQFQEVQTKAHHVYG</sequence>
<name>A0A821LUN5_9BILA</name>
<dbReference type="EMBL" id="CAJOBG010115216">
    <property type="protein sequence ID" value="CAF4755925.1"/>
    <property type="molecule type" value="Genomic_DNA"/>
</dbReference>
<dbReference type="Proteomes" id="UP000663866">
    <property type="component" value="Unassembled WGS sequence"/>
</dbReference>
<proteinExistence type="predicted"/>
<feature type="non-terminal residue" evidence="2">
    <location>
        <position position="1"/>
    </location>
</feature>
<gene>
    <name evidence="2" type="ORF">OVN521_LOCUS50308</name>
</gene>
<comment type="caution">
    <text evidence="2">The sequence shown here is derived from an EMBL/GenBank/DDBJ whole genome shotgun (WGS) entry which is preliminary data.</text>
</comment>